<reference evidence="4" key="1">
    <citation type="journal article" date="2019" name="Int. J. Syst. Evol. Microbiol.">
        <title>The Global Catalogue of Microorganisms (GCM) 10K type strain sequencing project: providing services to taxonomists for standard genome sequencing and annotation.</title>
        <authorList>
            <consortium name="The Broad Institute Genomics Platform"/>
            <consortium name="The Broad Institute Genome Sequencing Center for Infectious Disease"/>
            <person name="Wu L."/>
            <person name="Ma J."/>
        </authorList>
    </citation>
    <scope>NUCLEOTIDE SEQUENCE [LARGE SCALE GENOMIC DNA]</scope>
    <source>
        <strain evidence="4">NBRC 102407</strain>
    </source>
</reference>
<dbReference type="Pfam" id="PF02779">
    <property type="entry name" value="Transket_pyr"/>
    <property type="match status" value="1"/>
</dbReference>
<keyword evidence="4" id="KW-1185">Reference proteome</keyword>
<name>A0ABQ6FEI3_9RHOO</name>
<organism evidence="3 4">
    <name type="scientific">Zoogloea oryzae</name>
    <dbReference type="NCBI Taxonomy" id="310767"/>
    <lineage>
        <taxon>Bacteria</taxon>
        <taxon>Pseudomonadati</taxon>
        <taxon>Pseudomonadota</taxon>
        <taxon>Betaproteobacteria</taxon>
        <taxon>Rhodocyclales</taxon>
        <taxon>Zoogloeaceae</taxon>
        <taxon>Zoogloea</taxon>
    </lineage>
</organism>
<gene>
    <name evidence="3" type="primary">acoB</name>
    <name evidence="3" type="ORF">GCM10007933_31100</name>
</gene>
<proteinExistence type="predicted"/>
<dbReference type="PANTHER" id="PTHR43257">
    <property type="entry name" value="PYRUVATE DEHYDROGENASE E1 COMPONENT BETA SUBUNIT"/>
    <property type="match status" value="1"/>
</dbReference>
<dbReference type="RefSeq" id="WP_284188833.1">
    <property type="nucleotide sequence ID" value="NZ_BSPX01000055.1"/>
</dbReference>
<dbReference type="EMBL" id="BSPX01000055">
    <property type="protein sequence ID" value="GLT23642.1"/>
    <property type="molecule type" value="Genomic_DNA"/>
</dbReference>
<dbReference type="InterPro" id="IPR005475">
    <property type="entry name" value="Transketolase-like_Pyr-bd"/>
</dbReference>
<dbReference type="InterPro" id="IPR029061">
    <property type="entry name" value="THDP-binding"/>
</dbReference>
<dbReference type="InterPro" id="IPR033248">
    <property type="entry name" value="Transketolase_C"/>
</dbReference>
<dbReference type="PANTHER" id="PTHR43257:SF3">
    <property type="entry name" value="ACETOIN:2,6-DICHLOROPHENOLINDOPHENOL OXIDOREDUCTASE SUBUNIT BETA"/>
    <property type="match status" value="1"/>
</dbReference>
<dbReference type="SUPFAM" id="SSF52518">
    <property type="entry name" value="Thiamin diphosphate-binding fold (THDP-binding)"/>
    <property type="match status" value="1"/>
</dbReference>
<dbReference type="Gene3D" id="3.40.50.970">
    <property type="match status" value="1"/>
</dbReference>
<evidence type="ECO:0000256" key="1">
    <source>
        <dbReference type="ARBA" id="ARBA00023002"/>
    </source>
</evidence>
<evidence type="ECO:0000259" key="2">
    <source>
        <dbReference type="SMART" id="SM00861"/>
    </source>
</evidence>
<dbReference type="Proteomes" id="UP001157167">
    <property type="component" value="Unassembled WGS sequence"/>
</dbReference>
<dbReference type="Gene3D" id="3.40.50.920">
    <property type="match status" value="1"/>
</dbReference>
<evidence type="ECO:0000313" key="3">
    <source>
        <dbReference type="EMBL" id="GLT23642.1"/>
    </source>
</evidence>
<accession>A0ABQ6FEI3</accession>
<dbReference type="SMART" id="SM00861">
    <property type="entry name" value="Transket_pyr"/>
    <property type="match status" value="1"/>
</dbReference>
<protein>
    <submittedName>
        <fullName evidence="3">Acetoin catabolism protein AcoB</fullName>
    </submittedName>
</protein>
<dbReference type="CDD" id="cd07036">
    <property type="entry name" value="TPP_PYR_E1-PDHc-beta_like"/>
    <property type="match status" value="1"/>
</dbReference>
<dbReference type="Pfam" id="PF02780">
    <property type="entry name" value="Transketolase_C"/>
    <property type="match status" value="1"/>
</dbReference>
<evidence type="ECO:0000313" key="4">
    <source>
        <dbReference type="Proteomes" id="UP001157167"/>
    </source>
</evidence>
<dbReference type="SUPFAM" id="SSF52922">
    <property type="entry name" value="TK C-terminal domain-like"/>
    <property type="match status" value="1"/>
</dbReference>
<dbReference type="InterPro" id="IPR009014">
    <property type="entry name" value="Transketo_C/PFOR_II"/>
</dbReference>
<comment type="caution">
    <text evidence="3">The sequence shown here is derived from an EMBL/GenBank/DDBJ whole genome shotgun (WGS) entry which is preliminary data.</text>
</comment>
<sequence length="336" mass="36261">MARKITYQQAINEALDQEMSRDQNVIVMGEDVAGGEGSPGEQDAWGGVLGVTRGLYHKHPGRVIDTPISESGYVGAAVGAACCGMRPVAELMFVDFLGVCFDQIFNQAAKFRYMFGGKAETPVVIRAMYGAGFRAAAQHSQCLYNIFTHIPGLKVVVPSNPYDAKGLLIQSIRDNDPVIFLEHKALYTMEGEVPEELYTVPFGEAAVVREGNDVTIVAIGRMVQKAQEAAAELQKAGVQCEIIDPRTTSPLDTDTILESVEKTGRLIVVDESHPRCSMASDIAGVVAENAFASLKAPIRQITGPHSPVPFSDSLEELYIPSAAKIVAAAKSLKEYR</sequence>
<dbReference type="NCBIfam" id="NF006667">
    <property type="entry name" value="PRK09212.1"/>
    <property type="match status" value="1"/>
</dbReference>
<keyword evidence="1" id="KW-0560">Oxidoreductase</keyword>
<feature type="domain" description="Transketolase-like pyrimidine-binding" evidence="2">
    <location>
        <begin position="5"/>
        <end position="189"/>
    </location>
</feature>